<dbReference type="InParanoid" id="C8X887"/>
<keyword evidence="7" id="KW-0032">Aminotransferase</keyword>
<accession>C8X887</accession>
<dbReference type="Gene3D" id="1.10.10.10">
    <property type="entry name" value="Winged helix-like DNA-binding domain superfamily/Winged helix DNA-binding domain"/>
    <property type="match status" value="1"/>
</dbReference>
<dbReference type="SUPFAM" id="SSF53383">
    <property type="entry name" value="PLP-dependent transferases"/>
    <property type="match status" value="1"/>
</dbReference>
<reference evidence="7 8" key="2">
    <citation type="journal article" date="2010" name="Stand. Genomic Sci.">
        <title>Complete genome sequence of Nakamurella multipartita type strain (Y-104).</title>
        <authorList>
            <person name="Tice H."/>
            <person name="Mayilraj S."/>
            <person name="Sims D."/>
            <person name="Lapidus A."/>
            <person name="Nolan M."/>
            <person name="Lucas S."/>
            <person name="Glavina Del Rio T."/>
            <person name="Copeland A."/>
            <person name="Cheng J.F."/>
            <person name="Meincke L."/>
            <person name="Bruce D."/>
            <person name="Goodwin L."/>
            <person name="Pitluck S."/>
            <person name="Ivanova N."/>
            <person name="Mavromatis K."/>
            <person name="Ovchinnikova G."/>
            <person name="Pati A."/>
            <person name="Chen A."/>
            <person name="Palaniappan K."/>
            <person name="Land M."/>
            <person name="Hauser L."/>
            <person name="Chang Y.J."/>
            <person name="Jeffries C.D."/>
            <person name="Detter J.C."/>
            <person name="Brettin T."/>
            <person name="Rohde M."/>
            <person name="Goker M."/>
            <person name="Bristow J."/>
            <person name="Eisen J.A."/>
            <person name="Markowitz V."/>
            <person name="Hugenholtz P."/>
            <person name="Kyrpides N.C."/>
            <person name="Klenk H.P."/>
            <person name="Chen F."/>
        </authorList>
    </citation>
    <scope>NUCLEOTIDE SEQUENCE [LARGE SCALE GENOMIC DNA]</scope>
    <source>
        <strain evidence="8">ATCC 700099 / DSM 44233 / CIP 104796 / JCM 9543 / NBRC 105858 / Y-104</strain>
    </source>
</reference>
<dbReference type="CDD" id="cd00609">
    <property type="entry name" value="AAT_like"/>
    <property type="match status" value="1"/>
</dbReference>
<comment type="similarity">
    <text evidence="1">In the C-terminal section; belongs to the class-I pyridoxal-phosphate-dependent aminotransferase family.</text>
</comment>
<evidence type="ECO:0000256" key="3">
    <source>
        <dbReference type="ARBA" id="ARBA00023015"/>
    </source>
</evidence>
<dbReference type="SMART" id="SM00345">
    <property type="entry name" value="HTH_GNTR"/>
    <property type="match status" value="1"/>
</dbReference>
<protein>
    <submittedName>
        <fullName evidence="7">Transcriptional regulator, GntR family with aminotransferase domain</fullName>
    </submittedName>
</protein>
<dbReference type="HOGENOM" id="CLU_017584_0_1_11"/>
<dbReference type="GO" id="GO:0008483">
    <property type="term" value="F:transaminase activity"/>
    <property type="evidence" value="ECO:0007669"/>
    <property type="project" value="UniProtKB-KW"/>
</dbReference>
<keyword evidence="4" id="KW-0238">DNA-binding</keyword>
<feature type="domain" description="HTH gntR-type" evidence="6">
    <location>
        <begin position="14"/>
        <end position="82"/>
    </location>
</feature>
<dbReference type="Pfam" id="PF00392">
    <property type="entry name" value="GntR"/>
    <property type="match status" value="1"/>
</dbReference>
<dbReference type="eggNOG" id="COG1167">
    <property type="taxonomic scope" value="Bacteria"/>
</dbReference>
<dbReference type="SUPFAM" id="SSF46785">
    <property type="entry name" value="Winged helix' DNA-binding domain"/>
    <property type="match status" value="1"/>
</dbReference>
<dbReference type="KEGG" id="nml:Namu_0648"/>
<dbReference type="GO" id="GO:0030170">
    <property type="term" value="F:pyridoxal phosphate binding"/>
    <property type="evidence" value="ECO:0007669"/>
    <property type="project" value="InterPro"/>
</dbReference>
<evidence type="ECO:0000256" key="2">
    <source>
        <dbReference type="ARBA" id="ARBA00022898"/>
    </source>
</evidence>
<dbReference type="AlphaFoldDB" id="C8X887"/>
<dbReference type="STRING" id="479431.Namu_0648"/>
<keyword evidence="8" id="KW-1185">Reference proteome</keyword>
<proteinExistence type="inferred from homology"/>
<gene>
    <name evidence="7" type="ordered locus">Namu_0648</name>
</gene>
<evidence type="ECO:0000313" key="8">
    <source>
        <dbReference type="Proteomes" id="UP000002218"/>
    </source>
</evidence>
<dbReference type="Pfam" id="PF00155">
    <property type="entry name" value="Aminotran_1_2"/>
    <property type="match status" value="1"/>
</dbReference>
<dbReference type="Proteomes" id="UP000002218">
    <property type="component" value="Chromosome"/>
</dbReference>
<dbReference type="Gene3D" id="3.40.640.10">
    <property type="entry name" value="Type I PLP-dependent aspartate aminotransferase-like (Major domain)"/>
    <property type="match status" value="1"/>
</dbReference>
<dbReference type="PANTHER" id="PTHR46577">
    <property type="entry name" value="HTH-TYPE TRANSCRIPTIONAL REGULATORY PROTEIN GABR"/>
    <property type="match status" value="1"/>
</dbReference>
<evidence type="ECO:0000256" key="5">
    <source>
        <dbReference type="ARBA" id="ARBA00023163"/>
    </source>
</evidence>
<dbReference type="InterPro" id="IPR015424">
    <property type="entry name" value="PyrdxlP-dep_Trfase"/>
</dbReference>
<sequence>MDLPPLPIDRRLPRSLAGQLADGLRAAAIAGVLRPGDRLPSTRSLSAQLELSRTVCAAAYDQLLAEGWLATRRGSGTFVVGVPAPGAVIPSASRPVPASLPGPRTPRPVLSLRAGVPCLAVLDRGMWRRAWRDAADAPVERASDPEGLPPFRAAVVEHLLRHRGLPCDPELVLATAGSTATLAEIGAVLPAGVPVAVENPGYAGGASALRSAGRELVGVPVDADGIVVDAIPEGVSAVMVTPAHQYPLGARLSAARRVELVDRARRDGLLIVEDDYDGELRYDVAPLPLLAALGPDVVVHLGTVSKMLTPGLGCGWLVAPPAVRAELVRRRAATGTRPSAAGQRVVTALAAHGDLARHLRRLRRELARRRAEVVAVVRGTGRLAMGDAAGAHVVVEVEDERAVIAAAAARGVELDGLARHYLGPPERQGLVVGYAGPTPDELSAALRVLAHVL</sequence>
<evidence type="ECO:0000313" key="7">
    <source>
        <dbReference type="EMBL" id="ACV77063.1"/>
    </source>
</evidence>
<evidence type="ECO:0000259" key="6">
    <source>
        <dbReference type="PROSITE" id="PS50949"/>
    </source>
</evidence>
<dbReference type="InterPro" id="IPR051446">
    <property type="entry name" value="HTH_trans_reg/aminotransferase"/>
</dbReference>
<name>C8X887_NAKMY</name>
<evidence type="ECO:0000256" key="4">
    <source>
        <dbReference type="ARBA" id="ARBA00023125"/>
    </source>
</evidence>
<keyword evidence="3" id="KW-0805">Transcription regulation</keyword>
<keyword evidence="2" id="KW-0663">Pyridoxal phosphate</keyword>
<dbReference type="PANTHER" id="PTHR46577:SF1">
    <property type="entry name" value="HTH-TYPE TRANSCRIPTIONAL REGULATORY PROTEIN GABR"/>
    <property type="match status" value="1"/>
</dbReference>
<dbReference type="InterPro" id="IPR036388">
    <property type="entry name" value="WH-like_DNA-bd_sf"/>
</dbReference>
<evidence type="ECO:0000256" key="1">
    <source>
        <dbReference type="ARBA" id="ARBA00005384"/>
    </source>
</evidence>
<dbReference type="InterPro" id="IPR004839">
    <property type="entry name" value="Aminotransferase_I/II_large"/>
</dbReference>
<dbReference type="PROSITE" id="PS50949">
    <property type="entry name" value="HTH_GNTR"/>
    <property type="match status" value="1"/>
</dbReference>
<dbReference type="InterPro" id="IPR000524">
    <property type="entry name" value="Tscrpt_reg_HTH_GntR"/>
</dbReference>
<dbReference type="EMBL" id="CP001737">
    <property type="protein sequence ID" value="ACV77063.1"/>
    <property type="molecule type" value="Genomic_DNA"/>
</dbReference>
<organism evidence="7 8">
    <name type="scientific">Nakamurella multipartita (strain ATCC 700099 / DSM 44233 / CIP 104796 / JCM 9543 / NBRC 105858 / Y-104)</name>
    <name type="common">Microsphaera multipartita</name>
    <dbReference type="NCBI Taxonomy" id="479431"/>
    <lineage>
        <taxon>Bacteria</taxon>
        <taxon>Bacillati</taxon>
        <taxon>Actinomycetota</taxon>
        <taxon>Actinomycetes</taxon>
        <taxon>Nakamurellales</taxon>
        <taxon>Nakamurellaceae</taxon>
        <taxon>Nakamurella</taxon>
    </lineage>
</organism>
<dbReference type="GO" id="GO:0003677">
    <property type="term" value="F:DNA binding"/>
    <property type="evidence" value="ECO:0007669"/>
    <property type="project" value="UniProtKB-KW"/>
</dbReference>
<dbReference type="CDD" id="cd07377">
    <property type="entry name" value="WHTH_GntR"/>
    <property type="match status" value="1"/>
</dbReference>
<dbReference type="InterPro" id="IPR015421">
    <property type="entry name" value="PyrdxlP-dep_Trfase_major"/>
</dbReference>
<dbReference type="InterPro" id="IPR036390">
    <property type="entry name" value="WH_DNA-bd_sf"/>
</dbReference>
<dbReference type="GO" id="GO:0003700">
    <property type="term" value="F:DNA-binding transcription factor activity"/>
    <property type="evidence" value="ECO:0007669"/>
    <property type="project" value="InterPro"/>
</dbReference>
<keyword evidence="5" id="KW-0804">Transcription</keyword>
<dbReference type="RefSeq" id="WP_015745979.1">
    <property type="nucleotide sequence ID" value="NC_013235.1"/>
</dbReference>
<reference evidence="8" key="1">
    <citation type="submission" date="2009-09" db="EMBL/GenBank/DDBJ databases">
        <title>The complete genome of Nakamurella multipartita DSM 44233.</title>
        <authorList>
            <consortium name="US DOE Joint Genome Institute (JGI-PGF)"/>
            <person name="Lucas S."/>
            <person name="Copeland A."/>
            <person name="Lapidus A."/>
            <person name="Glavina del Rio T."/>
            <person name="Dalin E."/>
            <person name="Tice H."/>
            <person name="Bruce D."/>
            <person name="Goodwin L."/>
            <person name="Pitluck S."/>
            <person name="Kyrpides N."/>
            <person name="Mavromatis K."/>
            <person name="Ivanova N."/>
            <person name="Ovchinnikova G."/>
            <person name="Sims D."/>
            <person name="Meincke L."/>
            <person name="Brettin T."/>
            <person name="Detter J.C."/>
            <person name="Han C."/>
            <person name="Larimer F."/>
            <person name="Land M."/>
            <person name="Hauser L."/>
            <person name="Markowitz V."/>
            <person name="Cheng J.-F."/>
            <person name="Hugenholtz P."/>
            <person name="Woyke T."/>
            <person name="Wu D."/>
            <person name="Klenk H.-P."/>
            <person name="Eisen J.A."/>
        </authorList>
    </citation>
    <scope>NUCLEOTIDE SEQUENCE [LARGE SCALE GENOMIC DNA]</scope>
    <source>
        <strain evidence="8">ATCC 700099 / DSM 44233 / CIP 104796 / JCM 9543 / NBRC 105858 / Y-104</strain>
    </source>
</reference>
<keyword evidence="7" id="KW-0808">Transferase</keyword>